<dbReference type="PROSITE" id="PS50059">
    <property type="entry name" value="FKBP_PPIASE"/>
    <property type="match status" value="1"/>
</dbReference>
<gene>
    <name evidence="8" type="ORF">EKG39_13800</name>
</gene>
<reference evidence="8 9" key="1">
    <citation type="submission" date="2018-12" db="EMBL/GenBank/DDBJ databases">
        <authorList>
            <person name="Yu L."/>
        </authorList>
    </citation>
    <scope>NUCLEOTIDE SEQUENCE [LARGE SCALE GENOMIC DNA]</scope>
    <source>
        <strain evidence="8 9">HAW-EB5</strain>
    </source>
</reference>
<comment type="caution">
    <text evidence="8">The sequence shown here is derived from an EMBL/GenBank/DDBJ whole genome shotgun (WGS) entry which is preliminary data.</text>
</comment>
<dbReference type="Proteomes" id="UP000282060">
    <property type="component" value="Unassembled WGS sequence"/>
</dbReference>
<evidence type="ECO:0000256" key="3">
    <source>
        <dbReference type="ARBA" id="ARBA00023110"/>
    </source>
</evidence>
<dbReference type="InterPro" id="IPR036944">
    <property type="entry name" value="PPIase_FKBP_N_sf"/>
</dbReference>
<comment type="catalytic activity">
    <reaction evidence="1 5 6">
        <text>[protein]-peptidylproline (omega=180) = [protein]-peptidylproline (omega=0)</text>
        <dbReference type="Rhea" id="RHEA:16237"/>
        <dbReference type="Rhea" id="RHEA-COMP:10747"/>
        <dbReference type="Rhea" id="RHEA-COMP:10748"/>
        <dbReference type="ChEBI" id="CHEBI:83833"/>
        <dbReference type="ChEBI" id="CHEBI:83834"/>
        <dbReference type="EC" id="5.2.1.8"/>
    </reaction>
</comment>
<dbReference type="Gene3D" id="1.10.287.460">
    <property type="entry name" value="Peptidyl-prolyl cis-trans isomerase, FKBP-type, N-terminal domain"/>
    <property type="match status" value="1"/>
</dbReference>
<keyword evidence="3 5" id="KW-0697">Rotamase</keyword>
<organism evidence="8 9">
    <name type="scientific">Shewanella atlantica</name>
    <dbReference type="NCBI Taxonomy" id="271099"/>
    <lineage>
        <taxon>Bacteria</taxon>
        <taxon>Pseudomonadati</taxon>
        <taxon>Pseudomonadota</taxon>
        <taxon>Gammaproteobacteria</taxon>
        <taxon>Alteromonadales</taxon>
        <taxon>Shewanellaceae</taxon>
        <taxon>Shewanella</taxon>
    </lineage>
</organism>
<dbReference type="EC" id="5.2.1.8" evidence="6"/>
<name>A0A431W8I8_9GAMM</name>
<dbReference type="InterPro" id="IPR046357">
    <property type="entry name" value="PPIase_dom_sf"/>
</dbReference>
<dbReference type="GO" id="GO:0003755">
    <property type="term" value="F:peptidyl-prolyl cis-trans isomerase activity"/>
    <property type="evidence" value="ECO:0007669"/>
    <property type="project" value="UniProtKB-UniRule"/>
</dbReference>
<dbReference type="PANTHER" id="PTHR43811:SF19">
    <property type="entry name" value="39 KDA FK506-BINDING NUCLEAR PROTEIN"/>
    <property type="match status" value="1"/>
</dbReference>
<dbReference type="Gene3D" id="3.10.50.40">
    <property type="match status" value="1"/>
</dbReference>
<dbReference type="InterPro" id="IPR001179">
    <property type="entry name" value="PPIase_FKBP_dom"/>
</dbReference>
<evidence type="ECO:0000259" key="7">
    <source>
        <dbReference type="PROSITE" id="PS50059"/>
    </source>
</evidence>
<dbReference type="NCBIfam" id="NF008602">
    <property type="entry name" value="PRK11570.1"/>
    <property type="match status" value="1"/>
</dbReference>
<proteinExistence type="inferred from homology"/>
<dbReference type="GO" id="GO:0006457">
    <property type="term" value="P:protein folding"/>
    <property type="evidence" value="ECO:0007669"/>
    <property type="project" value="InterPro"/>
</dbReference>
<dbReference type="RefSeq" id="WP_126506326.1">
    <property type="nucleotide sequence ID" value="NZ_RXNV01000005.1"/>
</dbReference>
<keyword evidence="9" id="KW-1185">Reference proteome</keyword>
<evidence type="ECO:0000256" key="4">
    <source>
        <dbReference type="ARBA" id="ARBA00023235"/>
    </source>
</evidence>
<dbReference type="InterPro" id="IPR000774">
    <property type="entry name" value="PPIase_FKBP_N"/>
</dbReference>
<dbReference type="SUPFAM" id="SSF54534">
    <property type="entry name" value="FKBP-like"/>
    <property type="match status" value="1"/>
</dbReference>
<evidence type="ECO:0000313" key="8">
    <source>
        <dbReference type="EMBL" id="RTR31780.1"/>
    </source>
</evidence>
<dbReference type="AlphaFoldDB" id="A0A431W8I8"/>
<dbReference type="EMBL" id="RXNV01000005">
    <property type="protein sequence ID" value="RTR31780.1"/>
    <property type="molecule type" value="Genomic_DNA"/>
</dbReference>
<accession>A0A431W8I8</accession>
<comment type="similarity">
    <text evidence="2 6">Belongs to the FKBP-type PPIase family.</text>
</comment>
<evidence type="ECO:0000313" key="9">
    <source>
        <dbReference type="Proteomes" id="UP000282060"/>
    </source>
</evidence>
<evidence type="ECO:0000256" key="6">
    <source>
        <dbReference type="RuleBase" id="RU003915"/>
    </source>
</evidence>
<evidence type="ECO:0000256" key="2">
    <source>
        <dbReference type="ARBA" id="ARBA00006577"/>
    </source>
</evidence>
<dbReference type="OrthoDB" id="9814548at2"/>
<dbReference type="PANTHER" id="PTHR43811">
    <property type="entry name" value="FKBP-TYPE PEPTIDYL-PROLYL CIS-TRANS ISOMERASE FKPA"/>
    <property type="match status" value="1"/>
</dbReference>
<sequence length="209" mass="22955">MTDTNSVSLANDEQKVSYGLGWQFGRHLQTHNFDGLEMETVFSGMLDSFHDRAAPITDEQVETAFKNIAARVEAIRQREAEEVAGRSQAFMSENALKPGIVITESGLQYKVIEMGEGRTAGQVDNVIVHYHGMLINGGVFDSSVERGEPVEFPVQSVIPGWTEVLQMMPAGSKWRVYVPAELAYGQVGKAPKIPGNAALIFDLELIEVV</sequence>
<evidence type="ECO:0000256" key="1">
    <source>
        <dbReference type="ARBA" id="ARBA00000971"/>
    </source>
</evidence>
<dbReference type="Pfam" id="PF00254">
    <property type="entry name" value="FKBP_C"/>
    <property type="match status" value="1"/>
</dbReference>
<feature type="domain" description="PPIase FKBP-type" evidence="7">
    <location>
        <begin position="123"/>
        <end position="209"/>
    </location>
</feature>
<keyword evidence="4 5" id="KW-0413">Isomerase</keyword>
<evidence type="ECO:0000256" key="5">
    <source>
        <dbReference type="PROSITE-ProRule" id="PRU00277"/>
    </source>
</evidence>
<protein>
    <recommendedName>
        <fullName evidence="6">Peptidyl-prolyl cis-trans isomerase</fullName>
        <ecNumber evidence="6">5.2.1.8</ecNumber>
    </recommendedName>
</protein>
<dbReference type="Pfam" id="PF01346">
    <property type="entry name" value="FKBP_N"/>
    <property type="match status" value="1"/>
</dbReference>